<keyword evidence="4" id="KW-1185">Reference proteome</keyword>
<evidence type="ECO:0000259" key="2">
    <source>
        <dbReference type="PROSITE" id="PS50937"/>
    </source>
</evidence>
<organism evidence="3 4">
    <name type="scientific">Bogoriella caseilytica</name>
    <dbReference type="NCBI Taxonomy" id="56055"/>
    <lineage>
        <taxon>Bacteria</taxon>
        <taxon>Bacillati</taxon>
        <taxon>Actinomycetota</taxon>
        <taxon>Actinomycetes</taxon>
        <taxon>Micrococcales</taxon>
        <taxon>Bogoriellaceae</taxon>
        <taxon>Bogoriella</taxon>
    </lineage>
</organism>
<evidence type="ECO:0000313" key="3">
    <source>
        <dbReference type="EMBL" id="ROR72505.1"/>
    </source>
</evidence>
<dbReference type="InterPro" id="IPR009061">
    <property type="entry name" value="DNA-bd_dom_put_sf"/>
</dbReference>
<accession>A0A3N2BB86</accession>
<dbReference type="SUPFAM" id="SSF46955">
    <property type="entry name" value="Putative DNA-binding domain"/>
    <property type="match status" value="1"/>
</dbReference>
<dbReference type="GO" id="GO:0003700">
    <property type="term" value="F:DNA-binding transcription factor activity"/>
    <property type="evidence" value="ECO:0007669"/>
    <property type="project" value="InterPro"/>
</dbReference>
<name>A0A3N2BB86_9MICO</name>
<sequence length="257" mass="28142">MRSAELARLAGITVRTLRHYHQVGVLIEPPRASNGYREYSIRDLVQVLRIRQLSGLGVTLGQMPALLGDGDGDGESAAQLLDELDRELDRQIEGLAQQRELIAQLRRHGASPDMPTELAPFFGLFAVAGYPQRVAQMDRDQAVLLSRFSGESGKAYLSALYEQLSRRPDVVRAAADFSRRFDALGENSSDEQIADLVGDFATALADVLTALTPQGQVIELGRAAELLDEYGAETYTEAQRRALALLAQRFTGSLSEP</sequence>
<dbReference type="CDD" id="cd00592">
    <property type="entry name" value="HTH_MerR-like"/>
    <property type="match status" value="1"/>
</dbReference>
<gene>
    <name evidence="3" type="ORF">EDD31_0857</name>
</gene>
<dbReference type="Gene3D" id="1.10.1660.10">
    <property type="match status" value="1"/>
</dbReference>
<dbReference type="RefSeq" id="WP_123303055.1">
    <property type="nucleotide sequence ID" value="NZ_RKHK01000001.1"/>
</dbReference>
<dbReference type="PANTHER" id="PTHR30204:SF93">
    <property type="entry name" value="HTH MERR-TYPE DOMAIN-CONTAINING PROTEIN"/>
    <property type="match status" value="1"/>
</dbReference>
<reference evidence="3 4" key="1">
    <citation type="submission" date="2018-11" db="EMBL/GenBank/DDBJ databases">
        <title>Sequencing the genomes of 1000 actinobacteria strains.</title>
        <authorList>
            <person name="Klenk H.-P."/>
        </authorList>
    </citation>
    <scope>NUCLEOTIDE SEQUENCE [LARGE SCALE GENOMIC DNA]</scope>
    <source>
        <strain evidence="3 4">DSM 11294</strain>
    </source>
</reference>
<dbReference type="Proteomes" id="UP000280668">
    <property type="component" value="Unassembled WGS sequence"/>
</dbReference>
<protein>
    <submittedName>
        <fullName evidence="3">DNA-binding transcriptional MerR regulator</fullName>
    </submittedName>
</protein>
<proteinExistence type="predicted"/>
<dbReference type="InterPro" id="IPR000551">
    <property type="entry name" value="MerR-type_HTH_dom"/>
</dbReference>
<dbReference type="PROSITE" id="PS50937">
    <property type="entry name" value="HTH_MERR_2"/>
    <property type="match status" value="1"/>
</dbReference>
<dbReference type="InterPro" id="IPR047057">
    <property type="entry name" value="MerR_fam"/>
</dbReference>
<dbReference type="AlphaFoldDB" id="A0A3N2BB86"/>
<dbReference type="PANTHER" id="PTHR30204">
    <property type="entry name" value="REDOX-CYCLING DRUG-SENSING TRANSCRIPTIONAL ACTIVATOR SOXR"/>
    <property type="match status" value="1"/>
</dbReference>
<dbReference type="GO" id="GO:0003677">
    <property type="term" value="F:DNA binding"/>
    <property type="evidence" value="ECO:0007669"/>
    <property type="project" value="UniProtKB-KW"/>
</dbReference>
<evidence type="ECO:0000256" key="1">
    <source>
        <dbReference type="ARBA" id="ARBA00023125"/>
    </source>
</evidence>
<dbReference type="EMBL" id="RKHK01000001">
    <property type="protein sequence ID" value="ROR72505.1"/>
    <property type="molecule type" value="Genomic_DNA"/>
</dbReference>
<evidence type="ECO:0000313" key="4">
    <source>
        <dbReference type="Proteomes" id="UP000280668"/>
    </source>
</evidence>
<dbReference type="OrthoDB" id="9802039at2"/>
<dbReference type="SMART" id="SM00422">
    <property type="entry name" value="HTH_MERR"/>
    <property type="match status" value="1"/>
</dbReference>
<keyword evidence="1 3" id="KW-0238">DNA-binding</keyword>
<feature type="domain" description="HTH merR-type" evidence="2">
    <location>
        <begin position="1"/>
        <end position="69"/>
    </location>
</feature>
<comment type="caution">
    <text evidence="3">The sequence shown here is derived from an EMBL/GenBank/DDBJ whole genome shotgun (WGS) entry which is preliminary data.</text>
</comment>
<dbReference type="Pfam" id="PF13411">
    <property type="entry name" value="MerR_1"/>
    <property type="match status" value="1"/>
</dbReference>